<evidence type="ECO:0000313" key="2">
    <source>
        <dbReference type="Proteomes" id="UP001589793"/>
    </source>
</evidence>
<dbReference type="Pfam" id="PF13479">
    <property type="entry name" value="AAA_24"/>
    <property type="match status" value="1"/>
</dbReference>
<organism evidence="1 2">
    <name type="scientific">Brachybacterium hainanense</name>
    <dbReference type="NCBI Taxonomy" id="1541174"/>
    <lineage>
        <taxon>Bacteria</taxon>
        <taxon>Bacillati</taxon>
        <taxon>Actinomycetota</taxon>
        <taxon>Actinomycetes</taxon>
        <taxon>Micrococcales</taxon>
        <taxon>Dermabacteraceae</taxon>
        <taxon>Brachybacterium</taxon>
    </lineage>
</organism>
<evidence type="ECO:0000313" key="1">
    <source>
        <dbReference type="EMBL" id="MFC0673510.1"/>
    </source>
</evidence>
<gene>
    <name evidence="1" type="ORF">ACFFF6_06030</name>
</gene>
<proteinExistence type="predicted"/>
<keyword evidence="2" id="KW-1185">Reference proteome</keyword>
<dbReference type="EMBL" id="JBHLSV010000005">
    <property type="protein sequence ID" value="MFC0673510.1"/>
    <property type="molecule type" value="Genomic_DNA"/>
</dbReference>
<protein>
    <submittedName>
        <fullName evidence="1">AAA family ATPase</fullName>
    </submittedName>
</protein>
<dbReference type="RefSeq" id="WP_376979135.1">
    <property type="nucleotide sequence ID" value="NZ_JBHLSV010000005.1"/>
</dbReference>
<comment type="caution">
    <text evidence="1">The sequence shown here is derived from an EMBL/GenBank/DDBJ whole genome shotgun (WGS) entry which is preliminary data.</text>
</comment>
<accession>A0ABV6R946</accession>
<dbReference type="Proteomes" id="UP001589793">
    <property type="component" value="Unassembled WGS sequence"/>
</dbReference>
<sequence length="315" mass="34832">MNLRTRKPTGRPPWPTLLLAGASKAGKTYACAEASASELVPRTYWLGIGEPDPDMYGAIPNASFEIVEHDGSWRGIGQALAAINAQGESLLVVDSMTRLWDLLKDEAQALATIRAREKNRRNPDEAKIDMDLWNRAKERHAAVVTTIQQHQGPVLMTARLDVVTAMDDRGQPTRDKDLKIQTEKNLPYEVDGVILMPERGKARIDGLRSMVWQIDRPTDMPGFTLDGLWRRLGLGEQQTAPAVHRMVRGAESATDQSPADRARDELRIALRGDRDLMAAAVQRFAEMTGGDSLKETTDDQAVRDLIAAMTEQVAA</sequence>
<reference evidence="1 2" key="1">
    <citation type="submission" date="2024-09" db="EMBL/GenBank/DDBJ databases">
        <authorList>
            <person name="Sun Q."/>
            <person name="Mori K."/>
        </authorList>
    </citation>
    <scope>NUCLEOTIDE SEQUENCE [LARGE SCALE GENOMIC DNA]</scope>
    <source>
        <strain evidence="1 2">CICC 10874</strain>
    </source>
</reference>
<name>A0ABV6R946_9MICO</name>